<feature type="non-terminal residue" evidence="3">
    <location>
        <position position="1"/>
    </location>
</feature>
<sequence length="283" mass="31078">SYSAGISACEKGKQWERALALLSEMREAKLEPNVISYSAGISTCEKGEQWQRALALLSEMREAKLEGNVISYSAGISACEKARQWQLALALLREMREAKLEPNVISYSAGISACEKALGSARARQMGSSSGSCCYSARYGRRSQDIVVISSVALDQRVREVGGEIGAQRHSQRHAVISARGKTGQKPELSSMLKKIGESKFNTATIDRNGGIRACEKHRQRLETLSLAPEMLWEVMTNMEIIRHVGGRSACEKGGDQLLPVSARARRVDSGQRRCRCSGRWGK</sequence>
<reference evidence="3" key="1">
    <citation type="submission" date="2023-10" db="EMBL/GenBank/DDBJ databases">
        <authorList>
            <person name="Chen Y."/>
            <person name="Shah S."/>
            <person name="Dougan E. K."/>
            <person name="Thang M."/>
            <person name="Chan C."/>
        </authorList>
    </citation>
    <scope>NUCLEOTIDE SEQUENCE [LARGE SCALE GENOMIC DNA]</scope>
</reference>
<evidence type="ECO:0000313" key="3">
    <source>
        <dbReference type="EMBL" id="CAK0882278.1"/>
    </source>
</evidence>
<dbReference type="Proteomes" id="UP001189429">
    <property type="component" value="Unassembled WGS sequence"/>
</dbReference>
<keyword evidence="4" id="KW-1185">Reference proteome</keyword>
<evidence type="ECO:0000256" key="1">
    <source>
        <dbReference type="ARBA" id="ARBA00022737"/>
    </source>
</evidence>
<proteinExistence type="predicted"/>
<organism evidence="3 4">
    <name type="scientific">Prorocentrum cordatum</name>
    <dbReference type="NCBI Taxonomy" id="2364126"/>
    <lineage>
        <taxon>Eukaryota</taxon>
        <taxon>Sar</taxon>
        <taxon>Alveolata</taxon>
        <taxon>Dinophyceae</taxon>
        <taxon>Prorocentrales</taxon>
        <taxon>Prorocentraceae</taxon>
        <taxon>Prorocentrum</taxon>
    </lineage>
</organism>
<feature type="repeat" description="PPR" evidence="2">
    <location>
        <begin position="68"/>
        <end position="102"/>
    </location>
</feature>
<dbReference type="InterPro" id="IPR002885">
    <property type="entry name" value="PPR_rpt"/>
</dbReference>
<evidence type="ECO:0000256" key="2">
    <source>
        <dbReference type="PROSITE-ProRule" id="PRU00708"/>
    </source>
</evidence>
<dbReference type="PANTHER" id="PTHR47447:SF17">
    <property type="entry name" value="OS12G0638900 PROTEIN"/>
    <property type="match status" value="1"/>
</dbReference>
<evidence type="ECO:0000313" key="4">
    <source>
        <dbReference type="Proteomes" id="UP001189429"/>
    </source>
</evidence>
<dbReference type="Pfam" id="PF13812">
    <property type="entry name" value="PPR_3"/>
    <property type="match status" value="2"/>
</dbReference>
<dbReference type="Gene3D" id="1.25.40.10">
    <property type="entry name" value="Tetratricopeptide repeat domain"/>
    <property type="match status" value="1"/>
</dbReference>
<dbReference type="EMBL" id="CAUYUJ010018282">
    <property type="protein sequence ID" value="CAK0882278.1"/>
    <property type="molecule type" value="Genomic_DNA"/>
</dbReference>
<dbReference type="NCBIfam" id="TIGR00756">
    <property type="entry name" value="PPR"/>
    <property type="match status" value="2"/>
</dbReference>
<dbReference type="PROSITE" id="PS51375">
    <property type="entry name" value="PPR"/>
    <property type="match status" value="2"/>
</dbReference>
<comment type="caution">
    <text evidence="3">The sequence shown here is derived from an EMBL/GenBank/DDBJ whole genome shotgun (WGS) entry which is preliminary data.</text>
</comment>
<name>A0ABN9WC13_9DINO</name>
<dbReference type="PANTHER" id="PTHR47447">
    <property type="entry name" value="OS03G0856100 PROTEIN"/>
    <property type="match status" value="1"/>
</dbReference>
<protein>
    <submittedName>
        <fullName evidence="3">Uncharacterized protein</fullName>
    </submittedName>
</protein>
<accession>A0ABN9WC13</accession>
<keyword evidence="1" id="KW-0677">Repeat</keyword>
<feature type="repeat" description="PPR" evidence="2">
    <location>
        <begin position="1"/>
        <end position="32"/>
    </location>
</feature>
<gene>
    <name evidence="3" type="ORF">PCOR1329_LOCUS64845</name>
</gene>
<dbReference type="InterPro" id="IPR011990">
    <property type="entry name" value="TPR-like_helical_dom_sf"/>
</dbReference>